<dbReference type="PROSITE" id="PS51450">
    <property type="entry name" value="LRR"/>
    <property type="match status" value="4"/>
</dbReference>
<dbReference type="Gene3D" id="3.80.10.10">
    <property type="entry name" value="Ribonuclease Inhibitor"/>
    <property type="match status" value="2"/>
</dbReference>
<feature type="compositionally biased region" description="Polar residues" evidence="7">
    <location>
        <begin position="25"/>
        <end position="39"/>
    </location>
</feature>
<comment type="subcellular location">
    <subcellularLocation>
        <location evidence="1">Cell projection</location>
        <location evidence="1">Cilium</location>
    </subcellularLocation>
</comment>
<dbReference type="OrthoDB" id="6146667at2759"/>
<evidence type="ECO:0000256" key="1">
    <source>
        <dbReference type="ARBA" id="ARBA00004138"/>
    </source>
</evidence>
<dbReference type="PANTHER" id="PTHR45973:SF9">
    <property type="entry name" value="LEUCINE-RICH REPEAT-CONTAINING PROTEIN 46"/>
    <property type="match status" value="1"/>
</dbReference>
<keyword evidence="2" id="KW-0433">Leucine-rich repeat</keyword>
<evidence type="ECO:0000256" key="3">
    <source>
        <dbReference type="ARBA" id="ARBA00022737"/>
    </source>
</evidence>
<keyword evidence="5" id="KW-0966">Cell projection</keyword>
<dbReference type="Proteomes" id="UP000030746">
    <property type="component" value="Unassembled WGS sequence"/>
</dbReference>
<gene>
    <name evidence="8" type="ORF">LOTGIDRAFT_210857</name>
</gene>
<evidence type="ECO:0000256" key="7">
    <source>
        <dbReference type="SAM" id="MobiDB-lite"/>
    </source>
</evidence>
<proteinExistence type="predicted"/>
<dbReference type="AlphaFoldDB" id="V3ZSV5"/>
<evidence type="ECO:0000313" key="9">
    <source>
        <dbReference type="Proteomes" id="UP000030746"/>
    </source>
</evidence>
<dbReference type="InterPro" id="IPR001611">
    <property type="entry name" value="Leu-rich_rpt"/>
</dbReference>
<dbReference type="PANTHER" id="PTHR45973">
    <property type="entry name" value="PROTEIN PHOSPHATASE 1 REGULATORY SUBUNIT SDS22-RELATED"/>
    <property type="match status" value="1"/>
</dbReference>
<dbReference type="InterPro" id="IPR050576">
    <property type="entry name" value="Cilia_flagella_integrity"/>
</dbReference>
<evidence type="ECO:0000256" key="2">
    <source>
        <dbReference type="ARBA" id="ARBA00022614"/>
    </source>
</evidence>
<accession>V3ZSV5</accession>
<dbReference type="InterPro" id="IPR032675">
    <property type="entry name" value="LRR_dom_sf"/>
</dbReference>
<dbReference type="STRING" id="225164.V3ZSV5"/>
<dbReference type="CTD" id="20246252"/>
<protein>
    <submittedName>
        <fullName evidence="8">Uncharacterized protein</fullName>
    </submittedName>
</protein>
<feature type="coiled-coil region" evidence="6">
    <location>
        <begin position="380"/>
        <end position="407"/>
    </location>
</feature>
<dbReference type="GeneID" id="20246252"/>
<keyword evidence="6" id="KW-0175">Coiled coil</keyword>
<keyword evidence="3" id="KW-0677">Repeat</keyword>
<dbReference type="SMART" id="SM00365">
    <property type="entry name" value="LRR_SD22"/>
    <property type="match status" value="4"/>
</dbReference>
<sequence length="509" mass="58048">MSTTSNKTSSSNSSQSTQVKDLPFTPSSGLQSAASIDTDTSQEESVKIPKKSPMKGFQDEILREVCANNGLNFNKLENGEGESLGVFEMFFSGYPQLIGLKYFPNLHTLTVIGQTVDKIQGLNSLSKLKELWLCECEIKKIENLSHLKTLHKLYLYSNKINKIENLSTLTQLEVLWLNNNHIENIENISALSKLKEINLAENNIKLIGHSFDANIGLTELNLSGNPLSSLTDLTNLIRLPFLKSLSFKDPQYQPCPVSILCNYSIHLLYHLPTLQRLDTYDVSSKQLAELAESTVNKKKMYYNMRVKTIHCNLTSVIIKLEKYRDLLLEFPHQKIMTLVSAIKELEREEEIQVLSADVNSDTESERDAKGIKENTEAKSTKAIVEKIQVLKKRRKEWEEKCAQLTAHCEDSVKRIKEQSERLISRLTIELETGGNVRFEDGTPSDVWFSSCHDLVLSRFCSADYRDRGIMGIKIHRIIRIHHRMLRTKFDNKLNDLTDDKTVEEFSSTK</sequence>
<dbReference type="EMBL" id="KB203274">
    <property type="protein sequence ID" value="ESO85655.1"/>
    <property type="molecule type" value="Genomic_DNA"/>
</dbReference>
<dbReference type="Pfam" id="PF14580">
    <property type="entry name" value="LRR_9"/>
    <property type="match status" value="1"/>
</dbReference>
<dbReference type="OMA" id="CNYATHL"/>
<organism evidence="8 9">
    <name type="scientific">Lottia gigantea</name>
    <name type="common">Giant owl limpet</name>
    <dbReference type="NCBI Taxonomy" id="225164"/>
    <lineage>
        <taxon>Eukaryota</taxon>
        <taxon>Metazoa</taxon>
        <taxon>Spiralia</taxon>
        <taxon>Lophotrochozoa</taxon>
        <taxon>Mollusca</taxon>
        <taxon>Gastropoda</taxon>
        <taxon>Patellogastropoda</taxon>
        <taxon>Lottioidea</taxon>
        <taxon>Lottiidae</taxon>
        <taxon>Lottia</taxon>
    </lineage>
</organism>
<dbReference type="HOGENOM" id="CLU_516361_0_0_1"/>
<dbReference type="RefSeq" id="XP_009063894.1">
    <property type="nucleotide sequence ID" value="XM_009065646.1"/>
</dbReference>
<feature type="compositionally biased region" description="Low complexity" evidence="7">
    <location>
        <begin position="1"/>
        <end position="18"/>
    </location>
</feature>
<evidence type="ECO:0000256" key="4">
    <source>
        <dbReference type="ARBA" id="ARBA00023069"/>
    </source>
</evidence>
<reference evidence="8 9" key="1">
    <citation type="journal article" date="2013" name="Nature">
        <title>Insights into bilaterian evolution from three spiralian genomes.</title>
        <authorList>
            <person name="Simakov O."/>
            <person name="Marletaz F."/>
            <person name="Cho S.J."/>
            <person name="Edsinger-Gonzales E."/>
            <person name="Havlak P."/>
            <person name="Hellsten U."/>
            <person name="Kuo D.H."/>
            <person name="Larsson T."/>
            <person name="Lv J."/>
            <person name="Arendt D."/>
            <person name="Savage R."/>
            <person name="Osoegawa K."/>
            <person name="de Jong P."/>
            <person name="Grimwood J."/>
            <person name="Chapman J.A."/>
            <person name="Shapiro H."/>
            <person name="Aerts A."/>
            <person name="Otillar R.P."/>
            <person name="Terry A.Y."/>
            <person name="Boore J.L."/>
            <person name="Grigoriev I.V."/>
            <person name="Lindberg D.R."/>
            <person name="Seaver E.C."/>
            <person name="Weisblat D.A."/>
            <person name="Putnam N.H."/>
            <person name="Rokhsar D.S."/>
        </authorList>
    </citation>
    <scope>NUCLEOTIDE SEQUENCE [LARGE SCALE GENOMIC DNA]</scope>
</reference>
<keyword evidence="9" id="KW-1185">Reference proteome</keyword>
<feature type="region of interest" description="Disordered" evidence="7">
    <location>
        <begin position="1"/>
        <end position="53"/>
    </location>
</feature>
<evidence type="ECO:0000256" key="5">
    <source>
        <dbReference type="ARBA" id="ARBA00023273"/>
    </source>
</evidence>
<dbReference type="KEGG" id="lgi:LOTGIDRAFT_210857"/>
<evidence type="ECO:0000256" key="6">
    <source>
        <dbReference type="SAM" id="Coils"/>
    </source>
</evidence>
<keyword evidence="4" id="KW-0969">Cilium</keyword>
<evidence type="ECO:0000313" key="8">
    <source>
        <dbReference type="EMBL" id="ESO85655.1"/>
    </source>
</evidence>
<dbReference type="SUPFAM" id="SSF52075">
    <property type="entry name" value="Outer arm dynein light chain 1"/>
    <property type="match status" value="1"/>
</dbReference>
<name>V3ZSV5_LOTGI</name>